<dbReference type="Pfam" id="PF00326">
    <property type="entry name" value="Peptidase_S9"/>
    <property type="match status" value="1"/>
</dbReference>
<gene>
    <name evidence="4" type="ORF">B7Z12_11430</name>
</gene>
<dbReference type="PANTHER" id="PTHR42776:SF27">
    <property type="entry name" value="DIPEPTIDYL PEPTIDASE FAMILY MEMBER 6"/>
    <property type="match status" value="1"/>
</dbReference>
<keyword evidence="2" id="KW-0732">Signal</keyword>
<accession>A0A258D4C0</accession>
<organism evidence="4 5">
    <name type="scientific">Caulobacter vibrioides</name>
    <name type="common">Caulobacter crescentus</name>
    <dbReference type="NCBI Taxonomy" id="155892"/>
    <lineage>
        <taxon>Bacteria</taxon>
        <taxon>Pseudomonadati</taxon>
        <taxon>Pseudomonadota</taxon>
        <taxon>Alphaproteobacteria</taxon>
        <taxon>Caulobacterales</taxon>
        <taxon>Caulobacteraceae</taxon>
        <taxon>Caulobacter</taxon>
    </lineage>
</organism>
<dbReference type="SUPFAM" id="SSF53474">
    <property type="entry name" value="alpha/beta-Hydrolases"/>
    <property type="match status" value="1"/>
</dbReference>
<name>A0A258D4C0_CAUVI</name>
<feature type="chain" id="PRO_5012175040" description="Peptidase S9 prolyl oligopeptidase catalytic domain-containing protein" evidence="2">
    <location>
        <begin position="20"/>
        <end position="734"/>
    </location>
</feature>
<reference evidence="4 5" key="1">
    <citation type="submission" date="2017-03" db="EMBL/GenBank/DDBJ databases">
        <title>Lifting the veil on microbial sulfur biogeochemistry in mining wastewaters.</title>
        <authorList>
            <person name="Kantor R.S."/>
            <person name="Colenbrander Nelson T."/>
            <person name="Marshall S."/>
            <person name="Bennett D."/>
            <person name="Apte S."/>
            <person name="Camacho D."/>
            <person name="Thomas B.C."/>
            <person name="Warren L.A."/>
            <person name="Banfield J.F."/>
        </authorList>
    </citation>
    <scope>NUCLEOTIDE SEQUENCE [LARGE SCALE GENOMIC DNA]</scope>
    <source>
        <strain evidence="4">32-67-7</strain>
    </source>
</reference>
<dbReference type="InterPro" id="IPR011042">
    <property type="entry name" value="6-blade_b-propeller_TolB-like"/>
</dbReference>
<dbReference type="GO" id="GO:0006508">
    <property type="term" value="P:proteolysis"/>
    <property type="evidence" value="ECO:0007669"/>
    <property type="project" value="InterPro"/>
</dbReference>
<dbReference type="Proteomes" id="UP000215616">
    <property type="component" value="Unassembled WGS sequence"/>
</dbReference>
<dbReference type="PANTHER" id="PTHR42776">
    <property type="entry name" value="SERINE PEPTIDASE S9 FAMILY MEMBER"/>
    <property type="match status" value="1"/>
</dbReference>
<evidence type="ECO:0000259" key="3">
    <source>
        <dbReference type="Pfam" id="PF00326"/>
    </source>
</evidence>
<dbReference type="GO" id="GO:0004252">
    <property type="term" value="F:serine-type endopeptidase activity"/>
    <property type="evidence" value="ECO:0007669"/>
    <property type="project" value="TreeGrafter"/>
</dbReference>
<proteinExistence type="predicted"/>
<dbReference type="InterPro" id="IPR029058">
    <property type="entry name" value="AB_hydrolase_fold"/>
</dbReference>
<evidence type="ECO:0000256" key="1">
    <source>
        <dbReference type="ARBA" id="ARBA00022801"/>
    </source>
</evidence>
<sequence length="734" mass="78187">MRLFAGLALACALTASAQAAPRPFTLDDQLSLQDFGRVAFSPDGRWLIAEQYGRYADAPNFDHEFLDHQSASRLYLADLRAGGTPRAFLTQEAKAGDTFGAFSPDGTKVLVFRLKDHRREMGVASLATGAVTWSGLTADPEVWAAQARWRDDHQVVVITRAPDAPSILLGTGWQTQARTQEAWAANGRGDYSGVTLGSGRYAGLNPGPADYGLAVFDDRTGQSRVLARGGFVDMLLSPDGRSVALAQEAELTAAADGGVIRLSSPPRRRRLVVVDLETGKTVRPCPRCDLAPNSWAWSPDSQGVVAAARDEPAFDAPYRYWRLDATGAAAVLAAELRVALVPGGNTWTPTGQVAWLGPDPVVLARSEGDARSDWWRLTAKGAVKLTARFAAPLGRASAADAEGLLISTSSGLVRLPPRGEPRVLAPPAIPWQSLRILPGQPVNLLLANDRGRGRLVGTNGAEGRAAAPPEDADVRAVSANGDVAAIVRDRQGVRTLMLYRSPGRRQPLLTINNPLADVQFSRPVPKPGLGLADAILRIVDAAHAQHPGVSDRRVALWGQSFGGWSTLMAGAQSPRFKALVATAPVSDLVTFHSSLRPISLAVPEVGMSLTNMQGWAEGGQGRMGGPPWTALDRYVRNSPLLNADKITAPVLIAYGDMDFDSTQVTAMFLSLARQGKDAQLLYYRGENHMVLNPANIRDLHQRAFAFLADALGPVSPPDLAVAGSSAPAAILSSQ</sequence>
<dbReference type="InterPro" id="IPR001375">
    <property type="entry name" value="Peptidase_S9_cat"/>
</dbReference>
<dbReference type="EMBL" id="NCDQ01000172">
    <property type="protein sequence ID" value="OYX02775.1"/>
    <property type="molecule type" value="Genomic_DNA"/>
</dbReference>
<dbReference type="SUPFAM" id="SSF69304">
    <property type="entry name" value="Tricorn protease N-terminal domain"/>
    <property type="match status" value="1"/>
</dbReference>
<dbReference type="AlphaFoldDB" id="A0A258D4C0"/>
<feature type="domain" description="Peptidase S9 prolyl oligopeptidase catalytic" evidence="3">
    <location>
        <begin position="535"/>
        <end position="712"/>
    </location>
</feature>
<comment type="caution">
    <text evidence="4">The sequence shown here is derived from an EMBL/GenBank/DDBJ whole genome shotgun (WGS) entry which is preliminary data.</text>
</comment>
<evidence type="ECO:0000256" key="2">
    <source>
        <dbReference type="SAM" id="SignalP"/>
    </source>
</evidence>
<evidence type="ECO:0000313" key="5">
    <source>
        <dbReference type="Proteomes" id="UP000215616"/>
    </source>
</evidence>
<dbReference type="SUPFAM" id="SSF82171">
    <property type="entry name" value="DPP6 N-terminal domain-like"/>
    <property type="match status" value="1"/>
</dbReference>
<dbReference type="Gene3D" id="3.40.50.1820">
    <property type="entry name" value="alpha/beta hydrolase"/>
    <property type="match status" value="1"/>
</dbReference>
<protein>
    <recommendedName>
        <fullName evidence="3">Peptidase S9 prolyl oligopeptidase catalytic domain-containing protein</fullName>
    </recommendedName>
</protein>
<keyword evidence="1" id="KW-0378">Hydrolase</keyword>
<dbReference type="Gene3D" id="2.120.10.30">
    <property type="entry name" value="TolB, C-terminal domain"/>
    <property type="match status" value="1"/>
</dbReference>
<feature type="signal peptide" evidence="2">
    <location>
        <begin position="1"/>
        <end position="19"/>
    </location>
</feature>
<evidence type="ECO:0000313" key="4">
    <source>
        <dbReference type="EMBL" id="OYX02775.1"/>
    </source>
</evidence>